<gene>
    <name evidence="2" type="ORF">H5P30_05140</name>
</gene>
<dbReference type="EMBL" id="JACHVA010000046">
    <property type="protein sequence ID" value="MBC2601164.1"/>
    <property type="molecule type" value="Genomic_DNA"/>
</dbReference>
<feature type="signal peptide" evidence="1">
    <location>
        <begin position="1"/>
        <end position="28"/>
    </location>
</feature>
<protein>
    <recommendedName>
        <fullName evidence="4">Lipoprotein</fullName>
    </recommendedName>
</protein>
<evidence type="ECO:0008006" key="4">
    <source>
        <dbReference type="Google" id="ProtNLM"/>
    </source>
</evidence>
<dbReference type="AlphaFoldDB" id="A0A7X1AWN1"/>
<comment type="caution">
    <text evidence="2">The sequence shown here is derived from an EMBL/GenBank/DDBJ whole genome shotgun (WGS) entry which is preliminary data.</text>
</comment>
<reference evidence="2 3" key="1">
    <citation type="submission" date="2020-07" db="EMBL/GenBank/DDBJ databases">
        <authorList>
            <person name="Feng X."/>
        </authorList>
    </citation>
    <scope>NUCLEOTIDE SEQUENCE [LARGE SCALE GENOMIC DNA]</scope>
    <source>
        <strain evidence="2 3">JCM14086</strain>
    </source>
</reference>
<sequence length="233" mass="26281">MHYPLPIFTRSFALLAFLFLAGCGPSGPQEVRNDDYEKPPRPDYALRQLLGIQTLRAEFEMPGNMKTFRVGLIYIEDGQVTASEWLSDNGLHTIHADGKREYANTLLAEFMAGKVNGEWKERLHVTPSFITANHKANADFWQKFESADLRTRGWNNQMQFEKFGDFQALAAIYGSKENVASGPVENLLRDMDFLALLVVDFLPEEMDPSEGPMVYPSEDELQEVIVGEVGGEL</sequence>
<organism evidence="2 3">
    <name type="scientific">Puniceicoccus vermicola</name>
    <dbReference type="NCBI Taxonomy" id="388746"/>
    <lineage>
        <taxon>Bacteria</taxon>
        <taxon>Pseudomonadati</taxon>
        <taxon>Verrucomicrobiota</taxon>
        <taxon>Opitutia</taxon>
        <taxon>Puniceicoccales</taxon>
        <taxon>Puniceicoccaceae</taxon>
        <taxon>Puniceicoccus</taxon>
    </lineage>
</organism>
<dbReference type="Proteomes" id="UP000525652">
    <property type="component" value="Unassembled WGS sequence"/>
</dbReference>
<keyword evidence="1" id="KW-0732">Signal</keyword>
<name>A0A7X1AWN1_9BACT</name>
<feature type="chain" id="PRO_5030526120" description="Lipoprotein" evidence="1">
    <location>
        <begin position="29"/>
        <end position="233"/>
    </location>
</feature>
<evidence type="ECO:0000313" key="2">
    <source>
        <dbReference type="EMBL" id="MBC2601164.1"/>
    </source>
</evidence>
<proteinExistence type="predicted"/>
<keyword evidence="3" id="KW-1185">Reference proteome</keyword>
<accession>A0A7X1AWN1</accession>
<dbReference type="RefSeq" id="WP_185691889.1">
    <property type="nucleotide sequence ID" value="NZ_JACHVA010000046.1"/>
</dbReference>
<evidence type="ECO:0000256" key="1">
    <source>
        <dbReference type="SAM" id="SignalP"/>
    </source>
</evidence>
<evidence type="ECO:0000313" key="3">
    <source>
        <dbReference type="Proteomes" id="UP000525652"/>
    </source>
</evidence>